<proteinExistence type="inferred from homology"/>
<dbReference type="EMBL" id="AP018712">
    <property type="protein sequence ID" value="BBE30701.1"/>
    <property type="molecule type" value="Genomic_DNA"/>
</dbReference>
<comment type="similarity">
    <text evidence="8">Belongs to the methyl-accepting chemotaxis (MCP) protein family.</text>
</comment>
<evidence type="ECO:0000256" key="7">
    <source>
        <dbReference type="ARBA" id="ARBA00023224"/>
    </source>
</evidence>
<evidence type="ECO:0000259" key="14">
    <source>
        <dbReference type="PROSITE" id="PS50885"/>
    </source>
</evidence>
<evidence type="ECO:0000256" key="6">
    <source>
        <dbReference type="ARBA" id="ARBA00023136"/>
    </source>
</evidence>
<comment type="subcellular location">
    <subcellularLocation>
        <location evidence="1">Cell membrane</location>
        <topology evidence="1">Multi-pass membrane protein</topology>
    </subcellularLocation>
</comment>
<dbReference type="InterPro" id="IPR003660">
    <property type="entry name" value="HAMP_dom"/>
</dbReference>
<dbReference type="SUPFAM" id="SSF58104">
    <property type="entry name" value="Methyl-accepting chemotaxis protein (MCP) signaling domain"/>
    <property type="match status" value="1"/>
</dbReference>
<evidence type="ECO:0000256" key="5">
    <source>
        <dbReference type="ARBA" id="ARBA00022989"/>
    </source>
</evidence>
<name>A0A7G1G2Z2_9BACT</name>
<evidence type="ECO:0000256" key="9">
    <source>
        <dbReference type="PROSITE-ProRule" id="PRU00284"/>
    </source>
</evidence>
<dbReference type="PROSITE" id="PS50885">
    <property type="entry name" value="HAMP"/>
    <property type="match status" value="1"/>
</dbReference>
<feature type="domain" description="HAMP" evidence="14">
    <location>
        <begin position="304"/>
        <end position="356"/>
    </location>
</feature>
<feature type="region of interest" description="Disordered" evidence="11">
    <location>
        <begin position="625"/>
        <end position="649"/>
    </location>
</feature>
<evidence type="ECO:0000313" key="16">
    <source>
        <dbReference type="Proteomes" id="UP000516361"/>
    </source>
</evidence>
<dbReference type="InterPro" id="IPR029151">
    <property type="entry name" value="Sensor-like_sf"/>
</dbReference>
<organism evidence="15 16">
    <name type="scientific">Tepiditoga spiralis</name>
    <dbReference type="NCBI Taxonomy" id="2108365"/>
    <lineage>
        <taxon>Bacteria</taxon>
        <taxon>Thermotogati</taxon>
        <taxon>Thermotogota</taxon>
        <taxon>Thermotogae</taxon>
        <taxon>Petrotogales</taxon>
        <taxon>Petrotogaceae</taxon>
        <taxon>Tepiditoga</taxon>
    </lineage>
</organism>
<dbReference type="Gene3D" id="6.10.340.10">
    <property type="match status" value="1"/>
</dbReference>
<keyword evidence="4 12" id="KW-0812">Transmembrane</keyword>
<keyword evidence="10" id="KW-0175">Coiled coil</keyword>
<dbReference type="Pfam" id="PF02743">
    <property type="entry name" value="dCache_1"/>
    <property type="match status" value="1"/>
</dbReference>
<dbReference type="Pfam" id="PF00672">
    <property type="entry name" value="HAMP"/>
    <property type="match status" value="1"/>
</dbReference>
<dbReference type="SMART" id="SM00283">
    <property type="entry name" value="MA"/>
    <property type="match status" value="1"/>
</dbReference>
<accession>A0A7G1G2Z2</accession>
<dbReference type="Proteomes" id="UP000516361">
    <property type="component" value="Chromosome"/>
</dbReference>
<dbReference type="RefSeq" id="WP_190615772.1">
    <property type="nucleotide sequence ID" value="NZ_AP018712.1"/>
</dbReference>
<evidence type="ECO:0000256" key="1">
    <source>
        <dbReference type="ARBA" id="ARBA00004651"/>
    </source>
</evidence>
<evidence type="ECO:0000256" key="4">
    <source>
        <dbReference type="ARBA" id="ARBA00022692"/>
    </source>
</evidence>
<feature type="transmembrane region" description="Helical" evidence="12">
    <location>
        <begin position="281"/>
        <end position="302"/>
    </location>
</feature>
<dbReference type="SUPFAM" id="SSF103190">
    <property type="entry name" value="Sensory domain-like"/>
    <property type="match status" value="1"/>
</dbReference>
<evidence type="ECO:0000256" key="3">
    <source>
        <dbReference type="ARBA" id="ARBA00022500"/>
    </source>
</evidence>
<keyword evidence="5 12" id="KW-1133">Transmembrane helix</keyword>
<evidence type="ECO:0000256" key="8">
    <source>
        <dbReference type="ARBA" id="ARBA00029447"/>
    </source>
</evidence>
<feature type="coiled-coil region" evidence="10">
    <location>
        <begin position="453"/>
        <end position="490"/>
    </location>
</feature>
<dbReference type="Gene3D" id="3.30.450.20">
    <property type="entry name" value="PAS domain"/>
    <property type="match status" value="1"/>
</dbReference>
<feature type="domain" description="Methyl-accepting transducer" evidence="13">
    <location>
        <begin position="375"/>
        <end position="611"/>
    </location>
</feature>
<dbReference type="Gene3D" id="1.10.287.950">
    <property type="entry name" value="Methyl-accepting chemotaxis protein"/>
    <property type="match status" value="1"/>
</dbReference>
<dbReference type="CDD" id="cd06225">
    <property type="entry name" value="HAMP"/>
    <property type="match status" value="1"/>
</dbReference>
<dbReference type="PROSITE" id="PS50111">
    <property type="entry name" value="CHEMOTAXIS_TRANSDUC_2"/>
    <property type="match status" value="1"/>
</dbReference>
<dbReference type="InterPro" id="IPR004089">
    <property type="entry name" value="MCPsignal_dom"/>
</dbReference>
<dbReference type="CDD" id="cd11386">
    <property type="entry name" value="MCP_signal"/>
    <property type="match status" value="1"/>
</dbReference>
<dbReference type="CDD" id="cd12912">
    <property type="entry name" value="PDC2_MCP_like"/>
    <property type="match status" value="1"/>
</dbReference>
<dbReference type="InParanoid" id="A0A7G1G2Z2"/>
<keyword evidence="16" id="KW-1185">Reference proteome</keyword>
<feature type="region of interest" description="Disordered" evidence="11">
    <location>
        <begin position="370"/>
        <end position="391"/>
    </location>
</feature>
<dbReference type="Pfam" id="PF00015">
    <property type="entry name" value="MCPsignal"/>
    <property type="match status" value="1"/>
</dbReference>
<dbReference type="PANTHER" id="PTHR32089">
    <property type="entry name" value="METHYL-ACCEPTING CHEMOTAXIS PROTEIN MCPB"/>
    <property type="match status" value="1"/>
</dbReference>
<evidence type="ECO:0000256" key="10">
    <source>
        <dbReference type="SAM" id="Coils"/>
    </source>
</evidence>
<evidence type="ECO:0000256" key="12">
    <source>
        <dbReference type="SAM" id="Phobius"/>
    </source>
</evidence>
<dbReference type="AlphaFoldDB" id="A0A7G1G2Z2"/>
<dbReference type="PANTHER" id="PTHR32089:SF112">
    <property type="entry name" value="LYSOZYME-LIKE PROTEIN-RELATED"/>
    <property type="match status" value="1"/>
</dbReference>
<dbReference type="GO" id="GO:0007165">
    <property type="term" value="P:signal transduction"/>
    <property type="evidence" value="ECO:0007669"/>
    <property type="project" value="UniProtKB-KW"/>
</dbReference>
<feature type="compositionally biased region" description="Low complexity" evidence="11">
    <location>
        <begin position="371"/>
        <end position="385"/>
    </location>
</feature>
<feature type="transmembrane region" description="Helical" evidence="12">
    <location>
        <begin position="9"/>
        <end position="31"/>
    </location>
</feature>
<evidence type="ECO:0000259" key="13">
    <source>
        <dbReference type="PROSITE" id="PS50111"/>
    </source>
</evidence>
<keyword evidence="3" id="KW-0145">Chemotaxis</keyword>
<dbReference type="GO" id="GO:0006935">
    <property type="term" value="P:chemotaxis"/>
    <property type="evidence" value="ECO:0007669"/>
    <property type="project" value="UniProtKB-KW"/>
</dbReference>
<evidence type="ECO:0000256" key="11">
    <source>
        <dbReference type="SAM" id="MobiDB-lite"/>
    </source>
</evidence>
<sequence length="661" mass="72535">MKSLKTKLILVFSLTVIIFLMIYSGISIFFVTKSVNEVSNEMASEILSNKSQLIDQWINSSIHYVDMISKNFKNIDIHNSDSINKLSLFNDEYSKKFEMLFISDENGDALIPSGSIVNISDREYFKKITQEKLNYYVSEALVSKATNNVIVVIAVPIKTSTGVGVFGATVLLDNLQKMVNDIEIMNKGYGWLIDQKGIFVQHENKDFIGKENALNLDSKYGYKGASEAIRKLLNGESGNDEVTLSNNKKAFIYYMPIKSANWGLGISILKSDLYEGTRKISNLLLIIGIIFALISIVVAYFVGMSIVNPVIYLSQQVEKFGSGDLTIRFKQKTNDEIGKMVASLGYMSNNLSSTIKSIKEASENILESSEELAANAEESTATNEELSARSNNITENAENAAINVENMAEAIHEISMAAQSVSEAAQELNDSANHTVKETKEGSDILSEVSKIVEVANEKSSNTEKVVKELADEAENIENIVETINSITEQTNLLALNAAIEAARAGEAGKGFAVVADEIRKLAEESKGATEKIAQILGELKNKSKIANSETIETAEMIKKVEKGSERLIEKFKNIEDKVSNMNNMIEGLSASSQQQSASTEEINASMSSVSKIINEITNGIKDVNEGINSQSESSQQVSASSEELEALSENLSEQIDKFKV</sequence>
<gene>
    <name evidence="15" type="ORF">OSSY52_08420</name>
</gene>
<dbReference type="GO" id="GO:0005886">
    <property type="term" value="C:plasma membrane"/>
    <property type="evidence" value="ECO:0007669"/>
    <property type="project" value="UniProtKB-SubCell"/>
</dbReference>
<evidence type="ECO:0000313" key="15">
    <source>
        <dbReference type="EMBL" id="BBE30701.1"/>
    </source>
</evidence>
<keyword evidence="6 12" id="KW-0472">Membrane</keyword>
<reference evidence="15 16" key="1">
    <citation type="submission" date="2018-06" db="EMBL/GenBank/DDBJ databases">
        <title>Genome sequencing of Oceanotoga sp. sy52.</title>
        <authorList>
            <person name="Mori K."/>
        </authorList>
    </citation>
    <scope>NUCLEOTIDE SEQUENCE [LARGE SCALE GENOMIC DNA]</scope>
    <source>
        <strain evidence="16">sy52</strain>
    </source>
</reference>
<dbReference type="InterPro" id="IPR033479">
    <property type="entry name" value="dCache_1"/>
</dbReference>
<evidence type="ECO:0000256" key="2">
    <source>
        <dbReference type="ARBA" id="ARBA00022475"/>
    </source>
</evidence>
<dbReference type="CDD" id="cd12914">
    <property type="entry name" value="PDC1_DGC_like"/>
    <property type="match status" value="1"/>
</dbReference>
<feature type="compositionally biased region" description="Low complexity" evidence="11">
    <location>
        <begin position="629"/>
        <end position="649"/>
    </location>
</feature>
<keyword evidence="7 9" id="KW-0807">Transducer</keyword>
<protein>
    <submittedName>
        <fullName evidence="15">Methyl-accepting chemotaxis protein</fullName>
    </submittedName>
</protein>
<keyword evidence="2" id="KW-1003">Cell membrane</keyword>
<dbReference type="KEGG" id="ocy:OSSY52_08420"/>
<feature type="coiled-coil region" evidence="10">
    <location>
        <begin position="558"/>
        <end position="585"/>
    </location>
</feature>
<dbReference type="SMART" id="SM00304">
    <property type="entry name" value="HAMP"/>
    <property type="match status" value="1"/>
</dbReference>